<evidence type="ECO:0000256" key="5">
    <source>
        <dbReference type="ARBA" id="ARBA00022989"/>
    </source>
</evidence>
<keyword evidence="3" id="KW-1003">Cell membrane</keyword>
<reference evidence="11" key="1">
    <citation type="submission" date="2023-01" db="EMBL/GenBank/DDBJ databases">
        <title>Comparative genomic analysis of cold water coral derived Sulfitobacter faviae: insights into their metabolism and habitat adaptation.</title>
        <authorList>
            <person name="Guo Y."/>
            <person name="Lin S."/>
            <person name="Huang Z."/>
            <person name="Tang K."/>
            <person name="Wang X."/>
        </authorList>
    </citation>
    <scope>NUCLEOTIDE SEQUENCE</scope>
    <source>
        <strain evidence="11">SCSIO W_1865</strain>
    </source>
</reference>
<comment type="subcellular location">
    <subcellularLocation>
        <location evidence="7">Cell inner membrane</location>
        <topology evidence="7">Multi-pass membrane protein</topology>
    </subcellularLocation>
    <subcellularLocation>
        <location evidence="1">Cell membrane</location>
        <topology evidence="1">Multi-pass membrane protein</topology>
    </subcellularLocation>
</comment>
<evidence type="ECO:0000256" key="9">
    <source>
        <dbReference type="SAM" id="SignalP"/>
    </source>
</evidence>
<comment type="similarity">
    <text evidence="2 7">Belongs to the MscS (TC 1.A.23) family.</text>
</comment>
<organism evidence="11 12">
    <name type="scientific">Sulfitobacter faviae</name>
    <dbReference type="NCBI Taxonomy" id="1775881"/>
    <lineage>
        <taxon>Bacteria</taxon>
        <taxon>Pseudomonadati</taxon>
        <taxon>Pseudomonadota</taxon>
        <taxon>Alphaproteobacteria</taxon>
        <taxon>Rhodobacterales</taxon>
        <taxon>Roseobacteraceae</taxon>
        <taxon>Sulfitobacter</taxon>
    </lineage>
</organism>
<evidence type="ECO:0000256" key="7">
    <source>
        <dbReference type="RuleBase" id="RU369025"/>
    </source>
</evidence>
<dbReference type="PANTHER" id="PTHR30221:SF1">
    <property type="entry name" value="SMALL-CONDUCTANCE MECHANOSENSITIVE CHANNEL"/>
    <property type="match status" value="1"/>
</dbReference>
<name>A0AAX3LQM5_9RHOB</name>
<evidence type="ECO:0000313" key="11">
    <source>
        <dbReference type="EMBL" id="WCE70875.1"/>
    </source>
</evidence>
<keyword evidence="7" id="KW-0406">Ion transport</keyword>
<feature type="domain" description="BON" evidence="10">
    <location>
        <begin position="45"/>
        <end position="111"/>
    </location>
</feature>
<protein>
    <recommendedName>
        <fullName evidence="7">Small-conductance mechanosensitive channel</fullName>
    </recommendedName>
</protein>
<dbReference type="InterPro" id="IPR006685">
    <property type="entry name" value="MscS_channel_2nd"/>
</dbReference>
<keyword evidence="7" id="KW-0813">Transport</keyword>
<dbReference type="AlphaFoldDB" id="A0AAX3LQM5"/>
<dbReference type="Proteomes" id="UP001210770">
    <property type="component" value="Chromosome"/>
</dbReference>
<dbReference type="InterPro" id="IPR023408">
    <property type="entry name" value="MscS_beta-dom_sf"/>
</dbReference>
<dbReference type="PROSITE" id="PS50914">
    <property type="entry name" value="BON"/>
    <property type="match status" value="1"/>
</dbReference>
<dbReference type="InterPro" id="IPR010920">
    <property type="entry name" value="LSM_dom_sf"/>
</dbReference>
<dbReference type="InterPro" id="IPR007055">
    <property type="entry name" value="BON_dom"/>
</dbReference>
<keyword evidence="7" id="KW-0407">Ion channel</keyword>
<sequence length="447" mass="47829">MRLTAALPRLFLCLLLTFALPLAPAFAQTSDQPEGTIAVEGDATEDAAIAKRIRAILRELEGFEKVRVSVASGIVTLTGTTLDTASAARLNDLAGRVEGVVAIRNEVRESTDVAERLNPAVARFRDRMAQAVAFLPLALVALGVFGLIIVAGLALARLRNPWDRLAPNAFIADIYRQIIRLAFVIAALVVALDILGATALLSGILGAAGIVGLAIGFAVRDTVENFIASIMLSIRQPFRPNDTVEIDGDTGKVIRLTSRATILLTFDGNHLRIPNATVFKSRIINYSRNAERRFTFTLSVASDADLARARDLALEVLNGLPFVLSSPEAAAWVDEVADHWINMQFAGWINQESTDLVAARSEAIRLTLSAFDAAGLTAGPPAYQLLSQSESPSDGPVDSPQTAAAPTNPAAVQPVEPQTERELTRIVAQERAELPSKDLLSVDAAEE</sequence>
<dbReference type="Gene3D" id="1.10.287.1260">
    <property type="match status" value="1"/>
</dbReference>
<keyword evidence="5 7" id="KW-1133">Transmembrane helix</keyword>
<dbReference type="EMBL" id="CP116423">
    <property type="protein sequence ID" value="WCE70875.1"/>
    <property type="molecule type" value="Genomic_DNA"/>
</dbReference>
<feature type="transmembrane region" description="Helical" evidence="7">
    <location>
        <begin position="201"/>
        <end position="219"/>
    </location>
</feature>
<dbReference type="InterPro" id="IPR045275">
    <property type="entry name" value="MscS_archaea/bacteria_type"/>
</dbReference>
<dbReference type="PANTHER" id="PTHR30221">
    <property type="entry name" value="SMALL-CONDUCTANCE MECHANOSENSITIVE CHANNEL"/>
    <property type="match status" value="1"/>
</dbReference>
<dbReference type="InterPro" id="IPR011066">
    <property type="entry name" value="MscS_channel_C_sf"/>
</dbReference>
<dbReference type="Gene3D" id="3.30.1340.30">
    <property type="match status" value="1"/>
</dbReference>
<feature type="chain" id="PRO_5043511574" description="Small-conductance mechanosensitive channel" evidence="9">
    <location>
        <begin position="28"/>
        <end position="447"/>
    </location>
</feature>
<evidence type="ECO:0000256" key="4">
    <source>
        <dbReference type="ARBA" id="ARBA00022692"/>
    </source>
</evidence>
<dbReference type="Pfam" id="PF00924">
    <property type="entry name" value="MS_channel_2nd"/>
    <property type="match status" value="1"/>
</dbReference>
<evidence type="ECO:0000256" key="2">
    <source>
        <dbReference type="ARBA" id="ARBA00008017"/>
    </source>
</evidence>
<keyword evidence="9" id="KW-0732">Signal</keyword>
<dbReference type="SUPFAM" id="SSF82861">
    <property type="entry name" value="Mechanosensitive channel protein MscS (YggB), transmembrane region"/>
    <property type="match status" value="1"/>
</dbReference>
<accession>A0AAX3LQM5</accession>
<feature type="compositionally biased region" description="Low complexity" evidence="8">
    <location>
        <begin position="400"/>
        <end position="415"/>
    </location>
</feature>
<dbReference type="SUPFAM" id="SSF82689">
    <property type="entry name" value="Mechanosensitive channel protein MscS (YggB), C-terminal domain"/>
    <property type="match status" value="1"/>
</dbReference>
<evidence type="ECO:0000256" key="1">
    <source>
        <dbReference type="ARBA" id="ARBA00004651"/>
    </source>
</evidence>
<dbReference type="InterPro" id="IPR011014">
    <property type="entry name" value="MscS_channel_TM-2"/>
</dbReference>
<evidence type="ECO:0000313" key="12">
    <source>
        <dbReference type="Proteomes" id="UP001210770"/>
    </source>
</evidence>
<dbReference type="SUPFAM" id="SSF50182">
    <property type="entry name" value="Sm-like ribonucleoproteins"/>
    <property type="match status" value="1"/>
</dbReference>
<dbReference type="Gene3D" id="3.30.70.100">
    <property type="match status" value="1"/>
</dbReference>
<comment type="subunit">
    <text evidence="7">Homoheptamer.</text>
</comment>
<comment type="function">
    <text evidence="7">Mechanosensitive channel that participates in the regulation of osmotic pressure changes within the cell, opening in response to stretch forces in the membrane lipid bilayer, without the need for other proteins. Contributes to normal resistance to hypoosmotic shock. Forms an ion channel of 1.0 nanosiemens conductance with a slight preference for anions.</text>
</comment>
<keyword evidence="4 7" id="KW-0812">Transmembrane</keyword>
<dbReference type="RefSeq" id="WP_271689084.1">
    <property type="nucleotide sequence ID" value="NZ_CP116423.1"/>
</dbReference>
<dbReference type="Pfam" id="PF04972">
    <property type="entry name" value="BON"/>
    <property type="match status" value="1"/>
</dbReference>
<feature type="signal peptide" evidence="9">
    <location>
        <begin position="1"/>
        <end position="27"/>
    </location>
</feature>
<evidence type="ECO:0000256" key="6">
    <source>
        <dbReference type="ARBA" id="ARBA00023136"/>
    </source>
</evidence>
<comment type="caution">
    <text evidence="7">Lacks conserved residue(s) required for the propagation of feature annotation.</text>
</comment>
<dbReference type="GO" id="GO:0005886">
    <property type="term" value="C:plasma membrane"/>
    <property type="evidence" value="ECO:0007669"/>
    <property type="project" value="UniProtKB-SubCell"/>
</dbReference>
<keyword evidence="7" id="KW-0997">Cell inner membrane</keyword>
<evidence type="ECO:0000256" key="8">
    <source>
        <dbReference type="SAM" id="MobiDB-lite"/>
    </source>
</evidence>
<dbReference type="Gene3D" id="2.30.30.60">
    <property type="match status" value="1"/>
</dbReference>
<evidence type="ECO:0000256" key="3">
    <source>
        <dbReference type="ARBA" id="ARBA00022475"/>
    </source>
</evidence>
<dbReference type="GO" id="GO:0008381">
    <property type="term" value="F:mechanosensitive monoatomic ion channel activity"/>
    <property type="evidence" value="ECO:0007669"/>
    <property type="project" value="InterPro"/>
</dbReference>
<proteinExistence type="inferred from homology"/>
<evidence type="ECO:0000259" key="10">
    <source>
        <dbReference type="PROSITE" id="PS50914"/>
    </source>
</evidence>
<gene>
    <name evidence="11" type="ORF">PL336_03280</name>
</gene>
<feature type="region of interest" description="Disordered" evidence="8">
    <location>
        <begin position="383"/>
        <end position="422"/>
    </location>
</feature>
<feature type="transmembrane region" description="Helical" evidence="7">
    <location>
        <begin position="177"/>
        <end position="195"/>
    </location>
</feature>
<keyword evidence="6 7" id="KW-0472">Membrane</keyword>
<feature type="transmembrane region" description="Helical" evidence="7">
    <location>
        <begin position="133"/>
        <end position="156"/>
    </location>
</feature>